<dbReference type="Proteomes" id="UP000887116">
    <property type="component" value="Unassembled WGS sequence"/>
</dbReference>
<protein>
    <recommendedName>
        <fullName evidence="4">SMB domain-containing protein</fullName>
    </recommendedName>
</protein>
<reference evidence="2" key="1">
    <citation type="submission" date="2020-07" db="EMBL/GenBank/DDBJ databases">
        <title>Multicomponent nature underlies the extraordinary mechanical properties of spider dragline silk.</title>
        <authorList>
            <person name="Kono N."/>
            <person name="Nakamura H."/>
            <person name="Mori M."/>
            <person name="Yoshida Y."/>
            <person name="Ohtoshi R."/>
            <person name="Malay A.D."/>
            <person name="Moran D.A.P."/>
            <person name="Tomita M."/>
            <person name="Numata K."/>
            <person name="Arakawa K."/>
        </authorList>
    </citation>
    <scope>NUCLEOTIDE SEQUENCE</scope>
</reference>
<organism evidence="2 3">
    <name type="scientific">Trichonephila clavata</name>
    <name type="common">Joro spider</name>
    <name type="synonym">Nephila clavata</name>
    <dbReference type="NCBI Taxonomy" id="2740835"/>
    <lineage>
        <taxon>Eukaryota</taxon>
        <taxon>Metazoa</taxon>
        <taxon>Ecdysozoa</taxon>
        <taxon>Arthropoda</taxon>
        <taxon>Chelicerata</taxon>
        <taxon>Arachnida</taxon>
        <taxon>Araneae</taxon>
        <taxon>Araneomorphae</taxon>
        <taxon>Entelegynae</taxon>
        <taxon>Araneoidea</taxon>
        <taxon>Nephilidae</taxon>
        <taxon>Trichonephila</taxon>
    </lineage>
</organism>
<feature type="signal peptide" evidence="1">
    <location>
        <begin position="1"/>
        <end position="23"/>
    </location>
</feature>
<accession>A0A8X6HNK0</accession>
<dbReference type="PANTHER" id="PTHR45902:SF1">
    <property type="entry name" value="LATROPHILIN RECEPTOR-LIKE PROTEIN A"/>
    <property type="match status" value="1"/>
</dbReference>
<dbReference type="PANTHER" id="PTHR45902">
    <property type="entry name" value="LATROPHILIN RECEPTOR-LIKE PROTEIN A"/>
    <property type="match status" value="1"/>
</dbReference>
<feature type="chain" id="PRO_5036503753" description="SMB domain-containing protein" evidence="1">
    <location>
        <begin position="24"/>
        <end position="382"/>
    </location>
</feature>
<sequence length="382" mass="43998">MTSFKHFSLQLAVATFCIVLASAYDYEEIRKWNASCFPKDTCSVPRDLDDADYHNCDCSSLCVLYDTCCIDSPFLNISNKYERTASCRSAGQSGEYIFMVDTCPDSYDGPQAVRRRCEQNAKNWSDPFNNVPVTHPLSQKTYKSLFCAICNGEDPKELIMWQIMLDCSALKGNMNICLEDRNFVLSNMMYIHEKGLWGIWSYDPESDWMFRYLSINYKMPESIKKFTKECRPNLISDCHPTWRNRNIKQMCKSYMGVVYFQNETYRNAHCALCNYETNMTGMSCHETMTSPFKGPPPMNFNVLLDIDLSDGEKVGTIEKKCEVDQVYDPFSKKCRTIECPIPGYKLQNDVDSHTMFHDGEVEAIHLALMLLSAWLSPPVIRL</sequence>
<evidence type="ECO:0000313" key="2">
    <source>
        <dbReference type="EMBL" id="GFR25595.1"/>
    </source>
</evidence>
<evidence type="ECO:0000313" key="3">
    <source>
        <dbReference type="Proteomes" id="UP000887116"/>
    </source>
</evidence>
<comment type="caution">
    <text evidence="2">The sequence shown here is derived from an EMBL/GenBank/DDBJ whole genome shotgun (WGS) entry which is preliminary data.</text>
</comment>
<dbReference type="AlphaFoldDB" id="A0A8X6HNK0"/>
<keyword evidence="1" id="KW-0732">Signal</keyword>
<dbReference type="InterPro" id="IPR053231">
    <property type="entry name" value="GPCR_LN-TM7"/>
</dbReference>
<name>A0A8X6HNK0_TRICU</name>
<dbReference type="OrthoDB" id="6409505at2759"/>
<evidence type="ECO:0008006" key="4">
    <source>
        <dbReference type="Google" id="ProtNLM"/>
    </source>
</evidence>
<proteinExistence type="predicted"/>
<dbReference type="EMBL" id="BMAO01018731">
    <property type="protein sequence ID" value="GFR25595.1"/>
    <property type="molecule type" value="Genomic_DNA"/>
</dbReference>
<evidence type="ECO:0000256" key="1">
    <source>
        <dbReference type="SAM" id="SignalP"/>
    </source>
</evidence>
<keyword evidence="3" id="KW-1185">Reference proteome</keyword>
<gene>
    <name evidence="2" type="primary">AVEN_111505_1</name>
    <name evidence="2" type="ORF">TNCT_320932</name>
</gene>